<keyword evidence="1" id="KW-1133">Transmembrane helix</keyword>
<keyword evidence="3" id="KW-1185">Reference proteome</keyword>
<protein>
    <submittedName>
        <fullName evidence="2">Enamine deaminase RidA, house cleaning of reactive enamine intermediates, YjgF/YER057c/UK114 family</fullName>
    </submittedName>
</protein>
<dbReference type="AlphaFoldDB" id="A0A1H7QCF3"/>
<evidence type="ECO:0000313" key="2">
    <source>
        <dbReference type="EMBL" id="SEL45499.1"/>
    </source>
</evidence>
<keyword evidence="1" id="KW-0472">Membrane</keyword>
<dbReference type="InterPro" id="IPR035959">
    <property type="entry name" value="RutC-like_sf"/>
</dbReference>
<dbReference type="SUPFAM" id="SSF55298">
    <property type="entry name" value="YjgF-like"/>
    <property type="match status" value="1"/>
</dbReference>
<sequence>MSDVRLNASRIVAAGVPDLDHATWTNGIRIGSELVLSGMTAHPATVTANQPISTYEQALIVLNKIKSLVEAEGGSIANIARLTVYVTDIADKDQITRARRVFFAGLGAYPTSTLVAVSGLVFPELTVEIEASARLDFDLRQIRPPQ</sequence>
<dbReference type="PANTHER" id="PTHR43857:SF1">
    <property type="entry name" value="YJGH FAMILY PROTEIN"/>
    <property type="match status" value="1"/>
</dbReference>
<dbReference type="Gene3D" id="3.30.1330.40">
    <property type="entry name" value="RutC-like"/>
    <property type="match status" value="1"/>
</dbReference>
<dbReference type="PANTHER" id="PTHR43857">
    <property type="entry name" value="BLR7761 PROTEIN"/>
    <property type="match status" value="1"/>
</dbReference>
<dbReference type="Proteomes" id="UP000199120">
    <property type="component" value="Unassembled WGS sequence"/>
</dbReference>
<dbReference type="EMBL" id="FOAJ01000008">
    <property type="protein sequence ID" value="SEL45499.1"/>
    <property type="molecule type" value="Genomic_DNA"/>
</dbReference>
<evidence type="ECO:0000313" key="3">
    <source>
        <dbReference type="Proteomes" id="UP000199120"/>
    </source>
</evidence>
<keyword evidence="1" id="KW-0812">Transmembrane</keyword>
<evidence type="ECO:0000256" key="1">
    <source>
        <dbReference type="SAM" id="Phobius"/>
    </source>
</evidence>
<feature type="transmembrane region" description="Helical" evidence="1">
    <location>
        <begin position="101"/>
        <end position="122"/>
    </location>
</feature>
<dbReference type="OrthoDB" id="9808943at2"/>
<organism evidence="2 3">
    <name type="scientific">Paraburkholderia caballeronis</name>
    <dbReference type="NCBI Taxonomy" id="416943"/>
    <lineage>
        <taxon>Bacteria</taxon>
        <taxon>Pseudomonadati</taxon>
        <taxon>Pseudomonadota</taxon>
        <taxon>Betaproteobacteria</taxon>
        <taxon>Burkholderiales</taxon>
        <taxon>Burkholderiaceae</taxon>
        <taxon>Paraburkholderia</taxon>
    </lineage>
</organism>
<dbReference type="CDD" id="cd00448">
    <property type="entry name" value="YjgF_YER057c_UK114_family"/>
    <property type="match status" value="1"/>
</dbReference>
<dbReference type="RefSeq" id="WP_090549352.1">
    <property type="nucleotide sequence ID" value="NZ_FNSR01000002.1"/>
</dbReference>
<dbReference type="Pfam" id="PF01042">
    <property type="entry name" value="Ribonuc_L-PSP"/>
    <property type="match status" value="1"/>
</dbReference>
<reference evidence="3" key="1">
    <citation type="submission" date="2016-10" db="EMBL/GenBank/DDBJ databases">
        <authorList>
            <person name="Varghese N."/>
            <person name="Submissions S."/>
        </authorList>
    </citation>
    <scope>NUCLEOTIDE SEQUENCE [LARGE SCALE GENOMIC DNA]</scope>
    <source>
        <strain evidence="3">LMG 26416</strain>
    </source>
</reference>
<proteinExistence type="predicted"/>
<accession>A0A1H7QCF3</accession>
<dbReference type="InterPro" id="IPR006175">
    <property type="entry name" value="YjgF/YER057c/UK114"/>
</dbReference>
<gene>
    <name evidence="2" type="ORF">SAMN05192542_10830</name>
</gene>
<dbReference type="STRING" id="416943.SAMN05445871_4665"/>
<name>A0A1H7QCF3_9BURK</name>